<protein>
    <submittedName>
        <fullName evidence="3">Uncharacterized protein</fullName>
    </submittedName>
</protein>
<organism evidence="3 4">
    <name type="scientific">Pseudoalteromonas ulvae</name>
    <dbReference type="NCBI Taxonomy" id="107327"/>
    <lineage>
        <taxon>Bacteria</taxon>
        <taxon>Pseudomonadati</taxon>
        <taxon>Pseudomonadota</taxon>
        <taxon>Gammaproteobacteria</taxon>
        <taxon>Alteromonadales</taxon>
        <taxon>Pseudoalteromonadaceae</taxon>
        <taxon>Pseudoalteromonas</taxon>
    </lineage>
</organism>
<feature type="compositionally biased region" description="Polar residues" evidence="1">
    <location>
        <begin position="163"/>
        <end position="174"/>
    </location>
</feature>
<evidence type="ECO:0000256" key="2">
    <source>
        <dbReference type="SAM" id="Phobius"/>
    </source>
</evidence>
<dbReference type="RefSeq" id="WP_086745122.1">
    <property type="nucleotide sequence ID" value="NZ_MWPV01000005.1"/>
</dbReference>
<dbReference type="EMBL" id="MWPV01000005">
    <property type="protein sequence ID" value="OUL56867.1"/>
    <property type="molecule type" value="Genomic_DNA"/>
</dbReference>
<keyword evidence="4" id="KW-1185">Reference proteome</keyword>
<accession>A0A244CML3</accession>
<dbReference type="Proteomes" id="UP000194841">
    <property type="component" value="Unassembled WGS sequence"/>
</dbReference>
<evidence type="ECO:0000313" key="3">
    <source>
        <dbReference type="EMBL" id="OUL56867.1"/>
    </source>
</evidence>
<proteinExistence type="predicted"/>
<dbReference type="OrthoDB" id="6402271at2"/>
<evidence type="ECO:0000256" key="1">
    <source>
        <dbReference type="SAM" id="MobiDB-lite"/>
    </source>
</evidence>
<name>A0A244CML3_PSEDV</name>
<reference evidence="3 4" key="1">
    <citation type="submission" date="2017-02" db="EMBL/GenBank/DDBJ databases">
        <title>Pseudoalteromonas ulvae TC14 Genome.</title>
        <authorList>
            <person name="Molmeret M."/>
        </authorList>
    </citation>
    <scope>NUCLEOTIDE SEQUENCE [LARGE SCALE GENOMIC DNA]</scope>
    <source>
        <strain evidence="3">TC14</strain>
    </source>
</reference>
<feature type="transmembrane region" description="Helical" evidence="2">
    <location>
        <begin position="89"/>
        <end position="111"/>
    </location>
</feature>
<feature type="transmembrane region" description="Helical" evidence="2">
    <location>
        <begin position="50"/>
        <end position="69"/>
    </location>
</feature>
<dbReference type="AlphaFoldDB" id="A0A244CML3"/>
<sequence>MKPLLNTLDIILGHFVRGLITFFLYVFIGLLAAASLLLIPISFFEYNSGIADLDLAEIGLFILLLATVWRFYNRCQHVALTWWQGLKRFALAVAVAELIYTFIYFHIVHFVISEQGEIGVAFFERNTDLEIFTSVLFSIVAIYAATPLPSLVKDKEPELIDAPQSSFNDEQAQTPAPVLPQSI</sequence>
<feature type="region of interest" description="Disordered" evidence="1">
    <location>
        <begin position="163"/>
        <end position="183"/>
    </location>
</feature>
<gene>
    <name evidence="3" type="ORF">B1199_15995</name>
</gene>
<comment type="caution">
    <text evidence="3">The sequence shown here is derived from an EMBL/GenBank/DDBJ whole genome shotgun (WGS) entry which is preliminary data.</text>
</comment>
<keyword evidence="2" id="KW-0812">Transmembrane</keyword>
<keyword evidence="2" id="KW-0472">Membrane</keyword>
<feature type="transmembrane region" description="Helical" evidence="2">
    <location>
        <begin position="131"/>
        <end position="152"/>
    </location>
</feature>
<feature type="transmembrane region" description="Helical" evidence="2">
    <location>
        <begin position="20"/>
        <end position="44"/>
    </location>
</feature>
<evidence type="ECO:0000313" key="4">
    <source>
        <dbReference type="Proteomes" id="UP000194841"/>
    </source>
</evidence>
<keyword evidence="2" id="KW-1133">Transmembrane helix</keyword>